<sequence>MATAHDNIDLAQEEKKRPYSIDLSLELERQLDNESLPPTPAASHRPQSIDQTVLTSLVVQLRQTLAEVTSERDQLRERLARAESDKNGAEEALHQFTEKCTKVEDELEEAKVKMRDDEYAISMLRTKVEESRRGLMRLQSESRRTGPSSMSVDTARAGYTTPLSSKRASFVPLTGRANGHNRVSSISDSVFLASLSNIDTPGSPDSQAISLPDLSSTSRPPPVSSRRFSGLFGMTSPPPSLDLRSQDPHHEEMESLRREMKTMKTDLEETRHELSEATEAKEASETCAKALRDFIAQTQGAASYSELDRFPSQTPANKDNGVKKSASGWGAFRMWKMEAPAKPVASEVVGSRRLGKVDTTAAPAPSSTADLDSPSSLTEATPTAAAPFTTKVGSFFGSRASVSSSTSHPASVSNLSRDSDVSSTESTNEPISPLNETEPASIMVRGSSTTSLTEFDLPQSLKAAPDQMVESTVLP</sequence>
<dbReference type="Proteomes" id="UP000076532">
    <property type="component" value="Unassembled WGS sequence"/>
</dbReference>
<dbReference type="STRING" id="436010.A0A166Q242"/>
<protein>
    <submittedName>
        <fullName evidence="3">Uncharacterized protein</fullName>
    </submittedName>
</protein>
<keyword evidence="1" id="KW-0175">Coiled coil</keyword>
<dbReference type="AlphaFoldDB" id="A0A166Q242"/>
<keyword evidence="4" id="KW-1185">Reference proteome</keyword>
<feature type="region of interest" description="Disordered" evidence="2">
    <location>
        <begin position="356"/>
        <end position="384"/>
    </location>
</feature>
<dbReference type="EMBL" id="KV417513">
    <property type="protein sequence ID" value="KZP26676.1"/>
    <property type="molecule type" value="Genomic_DNA"/>
</dbReference>
<feature type="compositionally biased region" description="Low complexity" evidence="2">
    <location>
        <begin position="398"/>
        <end position="413"/>
    </location>
</feature>
<name>A0A166Q242_9AGAM</name>
<feature type="compositionally biased region" description="Polar residues" evidence="2">
    <location>
        <begin position="421"/>
        <end position="430"/>
    </location>
</feature>
<accession>A0A166Q242</accession>
<evidence type="ECO:0000313" key="4">
    <source>
        <dbReference type="Proteomes" id="UP000076532"/>
    </source>
</evidence>
<evidence type="ECO:0000256" key="1">
    <source>
        <dbReference type="SAM" id="Coils"/>
    </source>
</evidence>
<feature type="compositionally biased region" description="Low complexity" evidence="2">
    <location>
        <begin position="358"/>
        <end position="384"/>
    </location>
</feature>
<evidence type="ECO:0000313" key="3">
    <source>
        <dbReference type="EMBL" id="KZP26676.1"/>
    </source>
</evidence>
<feature type="region of interest" description="Disordered" evidence="2">
    <location>
        <begin position="398"/>
        <end position="475"/>
    </location>
</feature>
<feature type="region of interest" description="Disordered" evidence="2">
    <location>
        <begin position="201"/>
        <end position="252"/>
    </location>
</feature>
<dbReference type="OrthoDB" id="2505754at2759"/>
<proteinExistence type="predicted"/>
<gene>
    <name evidence="3" type="ORF">FIBSPDRAFT_819408</name>
</gene>
<organism evidence="3 4">
    <name type="scientific">Athelia psychrophila</name>
    <dbReference type="NCBI Taxonomy" id="1759441"/>
    <lineage>
        <taxon>Eukaryota</taxon>
        <taxon>Fungi</taxon>
        <taxon>Dikarya</taxon>
        <taxon>Basidiomycota</taxon>
        <taxon>Agaricomycotina</taxon>
        <taxon>Agaricomycetes</taxon>
        <taxon>Agaricomycetidae</taxon>
        <taxon>Atheliales</taxon>
        <taxon>Atheliaceae</taxon>
        <taxon>Athelia</taxon>
    </lineage>
</organism>
<evidence type="ECO:0000256" key="2">
    <source>
        <dbReference type="SAM" id="MobiDB-lite"/>
    </source>
</evidence>
<reference evidence="3 4" key="1">
    <citation type="journal article" date="2016" name="Mol. Biol. Evol.">
        <title>Comparative Genomics of Early-Diverging Mushroom-Forming Fungi Provides Insights into the Origins of Lignocellulose Decay Capabilities.</title>
        <authorList>
            <person name="Nagy L.G."/>
            <person name="Riley R."/>
            <person name="Tritt A."/>
            <person name="Adam C."/>
            <person name="Daum C."/>
            <person name="Floudas D."/>
            <person name="Sun H."/>
            <person name="Yadav J.S."/>
            <person name="Pangilinan J."/>
            <person name="Larsson K.H."/>
            <person name="Matsuura K."/>
            <person name="Barry K."/>
            <person name="Labutti K."/>
            <person name="Kuo R."/>
            <person name="Ohm R.A."/>
            <person name="Bhattacharya S.S."/>
            <person name="Shirouzu T."/>
            <person name="Yoshinaga Y."/>
            <person name="Martin F.M."/>
            <person name="Grigoriev I.V."/>
            <person name="Hibbett D.S."/>
        </authorList>
    </citation>
    <scope>NUCLEOTIDE SEQUENCE [LARGE SCALE GENOMIC DNA]</scope>
    <source>
        <strain evidence="3 4">CBS 109695</strain>
    </source>
</reference>
<feature type="coiled-coil region" evidence="1">
    <location>
        <begin position="58"/>
        <end position="113"/>
    </location>
</feature>